<evidence type="ECO:0000313" key="3">
    <source>
        <dbReference type="WBParaSite" id="Pan_g13647.t1"/>
    </source>
</evidence>
<evidence type="ECO:0000256" key="1">
    <source>
        <dbReference type="SAM" id="SignalP"/>
    </source>
</evidence>
<keyword evidence="2" id="KW-1185">Reference proteome</keyword>
<organism evidence="2 3">
    <name type="scientific">Panagrellus redivivus</name>
    <name type="common">Microworm</name>
    <dbReference type="NCBI Taxonomy" id="6233"/>
    <lineage>
        <taxon>Eukaryota</taxon>
        <taxon>Metazoa</taxon>
        <taxon>Ecdysozoa</taxon>
        <taxon>Nematoda</taxon>
        <taxon>Chromadorea</taxon>
        <taxon>Rhabditida</taxon>
        <taxon>Tylenchina</taxon>
        <taxon>Panagrolaimomorpha</taxon>
        <taxon>Panagrolaimoidea</taxon>
        <taxon>Panagrolaimidae</taxon>
        <taxon>Panagrellus</taxon>
    </lineage>
</organism>
<sequence>MSALKLVLVCLVALIAAMAVVGGQYVAAPVYEYPVASYAYPYAAYADAYGNYGYAYYGKCAAGFLVNQQA</sequence>
<dbReference type="AlphaFoldDB" id="A0A7E4UWE5"/>
<feature type="chain" id="PRO_5028818909" evidence="1">
    <location>
        <begin position="24"/>
        <end position="70"/>
    </location>
</feature>
<dbReference type="Proteomes" id="UP000492821">
    <property type="component" value="Unassembled WGS sequence"/>
</dbReference>
<reference evidence="2" key="1">
    <citation type="journal article" date="2013" name="Genetics">
        <title>The draft genome and transcriptome of Panagrellus redivivus are shaped by the harsh demands of a free-living lifestyle.</title>
        <authorList>
            <person name="Srinivasan J."/>
            <person name="Dillman A.R."/>
            <person name="Macchietto M.G."/>
            <person name="Heikkinen L."/>
            <person name="Lakso M."/>
            <person name="Fracchia K.M."/>
            <person name="Antoshechkin I."/>
            <person name="Mortazavi A."/>
            <person name="Wong G."/>
            <person name="Sternberg P.W."/>
        </authorList>
    </citation>
    <scope>NUCLEOTIDE SEQUENCE [LARGE SCALE GENOMIC DNA]</scope>
    <source>
        <strain evidence="2">MT8872</strain>
    </source>
</reference>
<name>A0A7E4UWE5_PANRE</name>
<accession>A0A7E4UWE5</accession>
<proteinExistence type="predicted"/>
<feature type="signal peptide" evidence="1">
    <location>
        <begin position="1"/>
        <end position="23"/>
    </location>
</feature>
<dbReference type="WBParaSite" id="Pan_g13647.t1">
    <property type="protein sequence ID" value="Pan_g13647.t1"/>
    <property type="gene ID" value="Pan_g13647"/>
</dbReference>
<evidence type="ECO:0000313" key="2">
    <source>
        <dbReference type="Proteomes" id="UP000492821"/>
    </source>
</evidence>
<reference evidence="3" key="2">
    <citation type="submission" date="2020-10" db="UniProtKB">
        <authorList>
            <consortium name="WormBaseParasite"/>
        </authorList>
    </citation>
    <scope>IDENTIFICATION</scope>
</reference>
<protein>
    <submittedName>
        <fullName evidence="3">Neuropeptide-like 4</fullName>
    </submittedName>
</protein>
<keyword evidence="1" id="KW-0732">Signal</keyword>